<feature type="compositionally biased region" description="Polar residues" evidence="2">
    <location>
        <begin position="60"/>
        <end position="75"/>
    </location>
</feature>
<feature type="region of interest" description="Disordered" evidence="2">
    <location>
        <begin position="272"/>
        <end position="291"/>
    </location>
</feature>
<feature type="domain" description="Zn(2)-C6 fungal-type" evidence="3">
    <location>
        <begin position="12"/>
        <end position="44"/>
    </location>
</feature>
<sequence>MTKANTRKEKAACDRCRGQKLRCIWDPKEPQCQRCARANAVCTVPLPRPMGRPPRRHRTASSSCHSRGQTQSLPESPSEENPAATVSGDDMEDTHMALSSVNVLSDPLDFLPWFPEPDGLNLFAPRGPLTGITAPVMPNSSTVIGGSRLFSPQSELFTQTLSNPLGGKPVEADPSNHPGLDNADHMHFQVTTAEEAGDNQVQLLTQLCELNVALFQHPLHREKDKTAPSDAQPADNPSTNTPGMNVSDLRTGSLFEMTCRLKDIVMRIRAQSGVDGSAPQGGGSGGRPERNYYDRPTALMALSCYTRLDVLYSRALEILVRVRNNGVVPGLTMMPELVIDGFSMGACLDLQLGFLIQLHEQARDRIRACIRSAEGTTRVARSRGG</sequence>
<evidence type="ECO:0000313" key="4">
    <source>
        <dbReference type="EMBL" id="KAK4032235.1"/>
    </source>
</evidence>
<gene>
    <name evidence="4" type="ORF">C8A01DRAFT_20668</name>
</gene>
<feature type="compositionally biased region" description="Polar residues" evidence="2">
    <location>
        <begin position="235"/>
        <end position="247"/>
    </location>
</feature>
<protein>
    <recommendedName>
        <fullName evidence="3">Zn(2)-C6 fungal-type domain-containing protein</fullName>
    </recommendedName>
</protein>
<evidence type="ECO:0000313" key="5">
    <source>
        <dbReference type="Proteomes" id="UP001303115"/>
    </source>
</evidence>
<dbReference type="PROSITE" id="PS00463">
    <property type="entry name" value="ZN2_CY6_FUNGAL_1"/>
    <property type="match status" value="1"/>
</dbReference>
<reference evidence="5" key="1">
    <citation type="journal article" date="2023" name="Mol. Phylogenet. Evol.">
        <title>Genome-scale phylogeny and comparative genomics of the fungal order Sordariales.</title>
        <authorList>
            <person name="Hensen N."/>
            <person name="Bonometti L."/>
            <person name="Westerberg I."/>
            <person name="Brannstrom I.O."/>
            <person name="Guillou S."/>
            <person name="Cros-Aarteil S."/>
            <person name="Calhoun S."/>
            <person name="Haridas S."/>
            <person name="Kuo A."/>
            <person name="Mondo S."/>
            <person name="Pangilinan J."/>
            <person name="Riley R."/>
            <person name="LaButti K."/>
            <person name="Andreopoulos B."/>
            <person name="Lipzen A."/>
            <person name="Chen C."/>
            <person name="Yan M."/>
            <person name="Daum C."/>
            <person name="Ng V."/>
            <person name="Clum A."/>
            <person name="Steindorff A."/>
            <person name="Ohm R.A."/>
            <person name="Martin F."/>
            <person name="Silar P."/>
            <person name="Natvig D.O."/>
            <person name="Lalanne C."/>
            <person name="Gautier V."/>
            <person name="Ament-Velasquez S.L."/>
            <person name="Kruys A."/>
            <person name="Hutchinson M.I."/>
            <person name="Powell A.J."/>
            <person name="Barry K."/>
            <person name="Miller A.N."/>
            <person name="Grigoriev I.V."/>
            <person name="Debuchy R."/>
            <person name="Gladieux P."/>
            <person name="Hiltunen Thoren M."/>
            <person name="Johannesson H."/>
        </authorList>
    </citation>
    <scope>NUCLEOTIDE SEQUENCE [LARGE SCALE GENOMIC DNA]</scope>
    <source>
        <strain evidence="5">CBS 284.82</strain>
    </source>
</reference>
<name>A0AAN6SM64_9PEZI</name>
<keyword evidence="5" id="KW-1185">Reference proteome</keyword>
<dbReference type="CDD" id="cd00067">
    <property type="entry name" value="GAL4"/>
    <property type="match status" value="1"/>
</dbReference>
<evidence type="ECO:0000256" key="1">
    <source>
        <dbReference type="ARBA" id="ARBA00023242"/>
    </source>
</evidence>
<dbReference type="AlphaFoldDB" id="A0AAN6SM64"/>
<evidence type="ECO:0000256" key="2">
    <source>
        <dbReference type="SAM" id="MobiDB-lite"/>
    </source>
</evidence>
<dbReference type="Gene3D" id="4.10.240.10">
    <property type="entry name" value="Zn(2)-C6 fungal-type DNA-binding domain"/>
    <property type="match status" value="1"/>
</dbReference>
<dbReference type="InterPro" id="IPR001138">
    <property type="entry name" value="Zn2Cys6_DnaBD"/>
</dbReference>
<evidence type="ECO:0000259" key="3">
    <source>
        <dbReference type="PROSITE" id="PS50048"/>
    </source>
</evidence>
<organism evidence="4 5">
    <name type="scientific">Parachaetomium inaequale</name>
    <dbReference type="NCBI Taxonomy" id="2588326"/>
    <lineage>
        <taxon>Eukaryota</taxon>
        <taxon>Fungi</taxon>
        <taxon>Dikarya</taxon>
        <taxon>Ascomycota</taxon>
        <taxon>Pezizomycotina</taxon>
        <taxon>Sordariomycetes</taxon>
        <taxon>Sordariomycetidae</taxon>
        <taxon>Sordariales</taxon>
        <taxon>Chaetomiaceae</taxon>
        <taxon>Parachaetomium</taxon>
    </lineage>
</organism>
<feature type="region of interest" description="Disordered" evidence="2">
    <location>
        <begin position="221"/>
        <end position="247"/>
    </location>
</feature>
<dbReference type="InterPro" id="IPR036864">
    <property type="entry name" value="Zn2-C6_fun-type_DNA-bd_sf"/>
</dbReference>
<dbReference type="GO" id="GO:0000981">
    <property type="term" value="F:DNA-binding transcription factor activity, RNA polymerase II-specific"/>
    <property type="evidence" value="ECO:0007669"/>
    <property type="project" value="InterPro"/>
</dbReference>
<dbReference type="PROSITE" id="PS50048">
    <property type="entry name" value="ZN2_CY6_FUNGAL_2"/>
    <property type="match status" value="1"/>
</dbReference>
<accession>A0AAN6SM64</accession>
<dbReference type="EMBL" id="MU854632">
    <property type="protein sequence ID" value="KAK4032235.1"/>
    <property type="molecule type" value="Genomic_DNA"/>
</dbReference>
<comment type="caution">
    <text evidence="4">The sequence shown here is derived from an EMBL/GenBank/DDBJ whole genome shotgun (WGS) entry which is preliminary data.</text>
</comment>
<dbReference type="SUPFAM" id="SSF57701">
    <property type="entry name" value="Zn2/Cys6 DNA-binding domain"/>
    <property type="match status" value="1"/>
</dbReference>
<proteinExistence type="predicted"/>
<dbReference type="Proteomes" id="UP001303115">
    <property type="component" value="Unassembled WGS sequence"/>
</dbReference>
<feature type="region of interest" description="Disordered" evidence="2">
    <location>
        <begin position="45"/>
        <end position="89"/>
    </location>
</feature>
<dbReference type="Pfam" id="PF00172">
    <property type="entry name" value="Zn_clus"/>
    <property type="match status" value="1"/>
</dbReference>
<dbReference type="GO" id="GO:0008270">
    <property type="term" value="F:zinc ion binding"/>
    <property type="evidence" value="ECO:0007669"/>
    <property type="project" value="InterPro"/>
</dbReference>
<dbReference type="SMART" id="SM00066">
    <property type="entry name" value="GAL4"/>
    <property type="match status" value="1"/>
</dbReference>
<keyword evidence="1" id="KW-0539">Nucleus</keyword>